<evidence type="ECO:0000313" key="3">
    <source>
        <dbReference type="Proteomes" id="UP000663090"/>
    </source>
</evidence>
<protein>
    <submittedName>
        <fullName evidence="2">Uncharacterized protein</fullName>
    </submittedName>
</protein>
<accession>A0ABX7NF96</accession>
<evidence type="ECO:0000256" key="1">
    <source>
        <dbReference type="SAM" id="MobiDB-lite"/>
    </source>
</evidence>
<dbReference type="RefSeq" id="WP_206718786.1">
    <property type="nucleotide sequence ID" value="NZ_CP071091.1"/>
</dbReference>
<sequence length="443" mass="49419">MSLGFEVELNGVAVRDASGESYSESYKGVTLFKTQVRPGLNAVIETGTMGMSSTLELVSNVDVNPYTISPTWEVQVDQFVALIQELSLCHERVTVDSFVKRTQGSAPLKFSSKRTTKDISARMGAEEVSFLRSLLCCWPAEDSRVAGIRSTTLQATGTIFSGSCVQVNFSTNLEYLGSNLIQGRHPFFELLDDMHRAHELHIVARLRDLALREQFTERDHRLLGYLFLVLHRLTFEGSTAPSKNRFLFLPRFDLLMLRSKCLNETDRAKLRDVDLEEFAGLRPSKSYLPLSGEFSKAYRLSQRGSSPVENTVEEFLFAALHANMGGRSPKVISEHIMRVPDSTLPKWVEGAENIVFEGRLDSWTQFARGESSQRSLLDEDEDDDSVSDDDDVTLPALRRGLLTLGRIVVGYDVAPHTGMVALDIEGTDEGESDGLLIPVDQRL</sequence>
<proteinExistence type="predicted"/>
<keyword evidence="3" id="KW-1185">Reference proteome</keyword>
<organism evidence="2 3">
    <name type="scientific">Myxococcus landrumensis</name>
    <dbReference type="NCBI Taxonomy" id="2813577"/>
    <lineage>
        <taxon>Bacteria</taxon>
        <taxon>Pseudomonadati</taxon>
        <taxon>Myxococcota</taxon>
        <taxon>Myxococcia</taxon>
        <taxon>Myxococcales</taxon>
        <taxon>Cystobacterineae</taxon>
        <taxon>Myxococcaceae</taxon>
        <taxon>Myxococcus</taxon>
    </lineage>
</organism>
<reference evidence="2 3" key="1">
    <citation type="submission" date="2021-02" db="EMBL/GenBank/DDBJ databases">
        <title>De Novo genome assembly of isolated myxobacteria.</title>
        <authorList>
            <person name="Stevens D.C."/>
        </authorList>
    </citation>
    <scope>NUCLEOTIDE SEQUENCE [LARGE SCALE GENOMIC DNA]</scope>
    <source>
        <strain evidence="2 3">SCHIC003</strain>
    </source>
</reference>
<gene>
    <name evidence="2" type="ORF">JY572_14285</name>
</gene>
<feature type="compositionally biased region" description="Acidic residues" evidence="1">
    <location>
        <begin position="378"/>
        <end position="390"/>
    </location>
</feature>
<evidence type="ECO:0000313" key="2">
    <source>
        <dbReference type="EMBL" id="QSQ17151.1"/>
    </source>
</evidence>
<name>A0ABX7NF96_9BACT</name>
<dbReference type="EMBL" id="CP071091">
    <property type="protein sequence ID" value="QSQ17151.1"/>
    <property type="molecule type" value="Genomic_DNA"/>
</dbReference>
<feature type="region of interest" description="Disordered" evidence="1">
    <location>
        <begin position="371"/>
        <end position="390"/>
    </location>
</feature>
<dbReference type="Proteomes" id="UP000663090">
    <property type="component" value="Chromosome"/>
</dbReference>